<name>H0EF19_GLAL7</name>
<dbReference type="Proteomes" id="UP000005446">
    <property type="component" value="Unassembled WGS sequence"/>
</dbReference>
<comment type="caution">
    <text evidence="1">The sequence shown here is derived from an EMBL/GenBank/DDBJ whole genome shotgun (WGS) entry which is preliminary data.</text>
</comment>
<gene>
    <name evidence="1" type="ORF">M7I_1057</name>
</gene>
<sequence>MILLFSLEFLETLTVDGVQRADAEHLKEVMTVVIWFLAICSIDVIDLSRLFMGFQFLWGS</sequence>
<dbReference type="HOGENOM" id="CLU_2941937_0_0_1"/>
<dbReference type="InParanoid" id="H0EF19"/>
<dbReference type="AlphaFoldDB" id="H0EF19"/>
<proteinExistence type="predicted"/>
<reference evidence="1 2" key="1">
    <citation type="journal article" date="2012" name="Eukaryot. Cell">
        <title>Genome sequence of the fungus Glarea lozoyensis: the first genome sequence of a species from the Helotiaceae family.</title>
        <authorList>
            <person name="Youssar L."/>
            <person name="Gruening B.A."/>
            <person name="Erxleben A."/>
            <person name="Guenther S."/>
            <person name="Huettel W."/>
        </authorList>
    </citation>
    <scope>NUCLEOTIDE SEQUENCE [LARGE SCALE GENOMIC DNA]</scope>
    <source>
        <strain evidence="2">ATCC 74030 / MF5533</strain>
    </source>
</reference>
<evidence type="ECO:0000313" key="1">
    <source>
        <dbReference type="EMBL" id="EHL03082.1"/>
    </source>
</evidence>
<protein>
    <submittedName>
        <fullName evidence="1">Uncharacterized protein</fullName>
    </submittedName>
</protein>
<organism evidence="1 2">
    <name type="scientific">Glarea lozoyensis (strain ATCC 74030 / MF5533)</name>
    <dbReference type="NCBI Taxonomy" id="1104152"/>
    <lineage>
        <taxon>Eukaryota</taxon>
        <taxon>Fungi</taxon>
        <taxon>Dikarya</taxon>
        <taxon>Ascomycota</taxon>
        <taxon>Pezizomycotina</taxon>
        <taxon>Leotiomycetes</taxon>
        <taxon>Helotiales</taxon>
        <taxon>Helotiaceae</taxon>
        <taxon>Glarea</taxon>
    </lineage>
</organism>
<accession>H0EF19</accession>
<evidence type="ECO:0000313" key="2">
    <source>
        <dbReference type="Proteomes" id="UP000005446"/>
    </source>
</evidence>
<dbReference type="EMBL" id="AGUE01000016">
    <property type="protein sequence ID" value="EHL03082.1"/>
    <property type="molecule type" value="Genomic_DNA"/>
</dbReference>
<dbReference type="OrthoDB" id="5327978at2759"/>
<keyword evidence="2" id="KW-1185">Reference proteome</keyword>